<dbReference type="EMBL" id="JAVRJZ010000042">
    <property type="protein sequence ID" value="KAK2704034.1"/>
    <property type="molecule type" value="Genomic_DNA"/>
</dbReference>
<keyword evidence="5" id="KW-1185">Reference proteome</keyword>
<reference evidence="2" key="1">
    <citation type="submission" date="2023-07" db="EMBL/GenBank/DDBJ databases">
        <title>Chromosome-level genome assembly of Artemia franciscana.</title>
        <authorList>
            <person name="Jo E."/>
        </authorList>
    </citation>
    <scope>NUCLEOTIDE SEQUENCE</scope>
    <source>
        <tissue evidence="2">Whole body</tissue>
    </source>
</reference>
<feature type="transmembrane region" description="Helical" evidence="1">
    <location>
        <begin position="57"/>
        <end position="78"/>
    </location>
</feature>
<evidence type="ECO:0000313" key="5">
    <source>
        <dbReference type="Proteomes" id="UP001187531"/>
    </source>
</evidence>
<keyword evidence="1" id="KW-0812">Transmembrane</keyword>
<keyword evidence="1" id="KW-0472">Membrane</keyword>
<organism evidence="2 5">
    <name type="scientific">Artemia franciscana</name>
    <name type="common">Brine shrimp</name>
    <name type="synonym">Artemia sanfranciscana</name>
    <dbReference type="NCBI Taxonomy" id="6661"/>
    <lineage>
        <taxon>Eukaryota</taxon>
        <taxon>Metazoa</taxon>
        <taxon>Ecdysozoa</taxon>
        <taxon>Arthropoda</taxon>
        <taxon>Crustacea</taxon>
        <taxon>Branchiopoda</taxon>
        <taxon>Anostraca</taxon>
        <taxon>Artemiidae</taxon>
        <taxon>Artemia</taxon>
    </lineage>
</organism>
<protein>
    <submittedName>
        <fullName evidence="2">Uncharacterized protein</fullName>
    </submittedName>
</protein>
<keyword evidence="1" id="KW-1133">Transmembrane helix</keyword>
<dbReference type="EMBL" id="JAVRJZ010000106">
    <property type="protein sequence ID" value="KAK2703322.1"/>
    <property type="molecule type" value="Genomic_DNA"/>
</dbReference>
<accession>A0AA88HDE9</accession>
<dbReference type="Proteomes" id="UP001187531">
    <property type="component" value="Unassembled WGS sequence"/>
</dbReference>
<evidence type="ECO:0000313" key="4">
    <source>
        <dbReference type="EMBL" id="KAK2704034.1"/>
    </source>
</evidence>
<sequence>MLADMHATGDEKRQLEATDRMASFMLHNNEESLPAFPVRQVVSAVSRLLSKEEEENFFIVSVHYIVTSVVEVVLIYFVKE</sequence>
<evidence type="ECO:0000256" key="1">
    <source>
        <dbReference type="SAM" id="Phobius"/>
    </source>
</evidence>
<evidence type="ECO:0000313" key="2">
    <source>
        <dbReference type="EMBL" id="KAK2703322.1"/>
    </source>
</evidence>
<dbReference type="AlphaFoldDB" id="A0AA88HDE9"/>
<gene>
    <name evidence="3" type="ORF">QYM36_017647</name>
    <name evidence="4" type="ORF">QYM36_017651</name>
    <name evidence="2" type="ORF">QYM36_018197</name>
</gene>
<dbReference type="EMBL" id="JAVRJZ010000042">
    <property type="protein sequence ID" value="KAK2704030.1"/>
    <property type="molecule type" value="Genomic_DNA"/>
</dbReference>
<evidence type="ECO:0000313" key="3">
    <source>
        <dbReference type="EMBL" id="KAK2704030.1"/>
    </source>
</evidence>
<proteinExistence type="predicted"/>
<comment type="caution">
    <text evidence="2">The sequence shown here is derived from an EMBL/GenBank/DDBJ whole genome shotgun (WGS) entry which is preliminary data.</text>
</comment>
<name>A0AA88HDE9_ARTSF</name>